<feature type="compositionally biased region" description="Basic and acidic residues" evidence="5">
    <location>
        <begin position="337"/>
        <end position="348"/>
    </location>
</feature>
<feature type="region of interest" description="Disordered" evidence="5">
    <location>
        <begin position="267"/>
        <end position="357"/>
    </location>
</feature>
<feature type="domain" description="ShKT" evidence="6">
    <location>
        <begin position="378"/>
        <end position="418"/>
    </location>
</feature>
<dbReference type="PROSITE" id="PS51914">
    <property type="entry name" value="MRH"/>
    <property type="match status" value="1"/>
</dbReference>
<feature type="region of interest" description="Disordered" evidence="5">
    <location>
        <begin position="208"/>
        <end position="230"/>
    </location>
</feature>
<evidence type="ECO:0008006" key="10">
    <source>
        <dbReference type="Google" id="ProtNLM"/>
    </source>
</evidence>
<comment type="subcellular location">
    <subcellularLocation>
        <location evidence="1">Endoplasmic reticulum</location>
    </subcellularLocation>
</comment>
<dbReference type="EMBL" id="BSDZ01000112">
    <property type="protein sequence ID" value="GLI71469.1"/>
    <property type="molecule type" value="Genomic_DNA"/>
</dbReference>
<dbReference type="InterPro" id="IPR009011">
    <property type="entry name" value="Man6P_isomerase_rcpt-bd_dom_sf"/>
</dbReference>
<dbReference type="Gene3D" id="1.10.10.1940">
    <property type="match status" value="1"/>
</dbReference>
<comment type="caution">
    <text evidence="8">The sequence shown here is derived from an EMBL/GenBank/DDBJ whole genome shotgun (WGS) entry which is preliminary data.</text>
</comment>
<evidence type="ECO:0000256" key="5">
    <source>
        <dbReference type="SAM" id="MobiDB-lite"/>
    </source>
</evidence>
<dbReference type="InterPro" id="IPR044865">
    <property type="entry name" value="MRH_dom"/>
</dbReference>
<evidence type="ECO:0000313" key="8">
    <source>
        <dbReference type="EMBL" id="GLI71469.1"/>
    </source>
</evidence>
<feature type="non-terminal residue" evidence="8">
    <location>
        <position position="1"/>
    </location>
</feature>
<evidence type="ECO:0000259" key="6">
    <source>
        <dbReference type="PROSITE" id="PS51670"/>
    </source>
</evidence>
<feature type="compositionally biased region" description="Acidic residues" evidence="5">
    <location>
        <begin position="314"/>
        <end position="330"/>
    </location>
</feature>
<dbReference type="InterPro" id="IPR045149">
    <property type="entry name" value="OS-9-like"/>
</dbReference>
<sequence length="729" mass="78061">KNPCKGHIHCPWSQTFYLIPAEMQREGPLLILFLLLSTCNALNYVFDEYLFSKDTWLDWKVENPLAGINPSDLMPKAKDSFPGYDQAEFNSLDGTNPRLPPSQKILSFGEGLDLDPLDEENFLEPAAKAAQCTTCHVLMGVLWSRLTASVLGGVNIRASVVRGHLVDACEKDALDAVLHKYSILKMDTGSGSTTLTFFVVRERRDAGGGQKMSGVGGGSGPTEAEEEAVERSCKNLVTDHGADLTSVVMTQLVNYRREALRLLVKHGRDGGSMPEEPLPAAATEDGSGSGGSGSRGQLPRLDLSERVPSLDQGIGEDEDDDYVDPDDLDDTGNVSEGAKEKVAADGKKATKAAGSKQSAGPRAVRGLVVMANAEASECEDLNAMCATWAASGECTNNPMYMVGTEKHRGQCRKSCGVCGPADVLSDAPDLLSELNALSAALLLAVKNLGCGASGPCLTGVSGMAAGAGLVKQQQAPKELQPGMTEFPGGFILGKPWWAQPDVQSVAPALRKPLPVSMESITSDADADTEDGRSKGPAQQRGSSGSLAPPSHAEVDRVLAPVLAYKLLSIPSDFFIYEYLYKNHTRHFHVDETGGVTEDWLLGRFMRESVSLVSSATGEVAGLEELDLLPSSNNAQVLRAHTWPYVKQVYAGGDECVLSGGRRVVRRVEVRIACSPDSKLYMLIREPDFCTYTYVIFVPELCELDYYKPRPKAVGSGNTKRAAGPGGGRA</sequence>
<evidence type="ECO:0000256" key="4">
    <source>
        <dbReference type="ARBA" id="ARBA00023157"/>
    </source>
</evidence>
<reference evidence="8 9" key="1">
    <citation type="journal article" date="2023" name="IScience">
        <title>Expanded male sex-determining region conserved during the evolution of homothallism in the green alga Volvox.</title>
        <authorList>
            <person name="Yamamoto K."/>
            <person name="Matsuzaki R."/>
            <person name="Mahakham W."/>
            <person name="Heman W."/>
            <person name="Sekimoto H."/>
            <person name="Kawachi M."/>
            <person name="Minakuchi Y."/>
            <person name="Toyoda A."/>
            <person name="Nozaki H."/>
        </authorList>
    </citation>
    <scope>NUCLEOTIDE SEQUENCE [LARGE SCALE GENOMIC DNA]</scope>
    <source>
        <strain evidence="8 9">NIES-4468</strain>
    </source>
</reference>
<dbReference type="SMART" id="SM00254">
    <property type="entry name" value="ShKT"/>
    <property type="match status" value="1"/>
</dbReference>
<keyword evidence="2" id="KW-0732">Signal</keyword>
<evidence type="ECO:0000259" key="7">
    <source>
        <dbReference type="PROSITE" id="PS51914"/>
    </source>
</evidence>
<keyword evidence="9" id="KW-1185">Reference proteome</keyword>
<dbReference type="PROSITE" id="PS51670">
    <property type="entry name" value="SHKT"/>
    <property type="match status" value="1"/>
</dbReference>
<organism evidence="8 9">
    <name type="scientific">Volvox africanus</name>
    <dbReference type="NCBI Taxonomy" id="51714"/>
    <lineage>
        <taxon>Eukaryota</taxon>
        <taxon>Viridiplantae</taxon>
        <taxon>Chlorophyta</taxon>
        <taxon>core chlorophytes</taxon>
        <taxon>Chlorophyceae</taxon>
        <taxon>CS clade</taxon>
        <taxon>Chlamydomonadales</taxon>
        <taxon>Volvocaceae</taxon>
        <taxon>Volvox</taxon>
    </lineage>
</organism>
<evidence type="ECO:0000313" key="9">
    <source>
        <dbReference type="Proteomes" id="UP001165090"/>
    </source>
</evidence>
<dbReference type="PANTHER" id="PTHR15414:SF0">
    <property type="entry name" value="ENDOPLASMIC RETICULUM LECTIN 1"/>
    <property type="match status" value="1"/>
</dbReference>
<dbReference type="Pfam" id="PF01549">
    <property type="entry name" value="ShK"/>
    <property type="match status" value="1"/>
</dbReference>
<evidence type="ECO:0000256" key="2">
    <source>
        <dbReference type="ARBA" id="ARBA00022729"/>
    </source>
</evidence>
<feature type="domain" description="MRH" evidence="7">
    <location>
        <begin position="571"/>
        <end position="703"/>
    </location>
</feature>
<feature type="compositionally biased region" description="Gly residues" evidence="5">
    <location>
        <begin position="208"/>
        <end position="220"/>
    </location>
</feature>
<name>A0ABQ5SP80_9CHLO</name>
<evidence type="ECO:0000256" key="1">
    <source>
        <dbReference type="ARBA" id="ARBA00004240"/>
    </source>
</evidence>
<keyword evidence="4" id="KW-1015">Disulfide bond</keyword>
<feature type="region of interest" description="Disordered" evidence="5">
    <location>
        <begin position="520"/>
        <end position="550"/>
    </location>
</feature>
<dbReference type="Gene3D" id="2.70.130.10">
    <property type="entry name" value="Mannose-6-phosphate receptor binding domain"/>
    <property type="match status" value="1"/>
</dbReference>
<proteinExistence type="predicted"/>
<protein>
    <recommendedName>
        <fullName evidence="10">ShKT domain-containing protein</fullName>
    </recommendedName>
</protein>
<dbReference type="PANTHER" id="PTHR15414">
    <property type="entry name" value="OS-9-RELATED"/>
    <property type="match status" value="1"/>
</dbReference>
<dbReference type="InterPro" id="IPR003582">
    <property type="entry name" value="ShKT_dom"/>
</dbReference>
<dbReference type="Proteomes" id="UP001165090">
    <property type="component" value="Unassembled WGS sequence"/>
</dbReference>
<evidence type="ECO:0000256" key="3">
    <source>
        <dbReference type="ARBA" id="ARBA00022824"/>
    </source>
</evidence>
<keyword evidence="3" id="KW-0256">Endoplasmic reticulum</keyword>
<accession>A0ABQ5SP80</accession>
<gene>
    <name evidence="8" type="ORF">VaNZ11_016606</name>
</gene>